<dbReference type="Proteomes" id="UP000015530">
    <property type="component" value="Unassembled WGS sequence"/>
</dbReference>
<dbReference type="AlphaFoldDB" id="T0L6H3"/>
<dbReference type="HOGENOM" id="CLU_3421350_0_0_1"/>
<reference evidence="1" key="1">
    <citation type="submission" date="2012-10" db="EMBL/GenBank/DDBJ databases">
        <title>Global analysis of the Colletotrichum gloeosporioides genome and transcriptome reveals a conserved role for pacC pH regulation in fungi.</title>
        <authorList>
            <person name="Alkan N."/>
            <person name="Thon M."/>
            <person name="Prusky D."/>
        </authorList>
    </citation>
    <scope>NUCLEOTIDE SEQUENCE</scope>
    <source>
        <strain evidence="1">Cg-14</strain>
    </source>
</reference>
<proteinExistence type="predicted"/>
<accession>T0L6H3</accession>
<evidence type="ECO:0000313" key="1">
    <source>
        <dbReference type="EMBL" id="EQB47156.1"/>
    </source>
</evidence>
<sequence>MRMREGDVSAYILASILMADRVSL</sequence>
<gene>
    <name evidence="1" type="ORF">CGLO_13729</name>
</gene>
<organism evidence="1 2">
    <name type="scientific">Colletotrichum gloeosporioides (strain Cg-14)</name>
    <name type="common">Anthracnose fungus</name>
    <name type="synonym">Glomerella cingulata</name>
    <dbReference type="NCBI Taxonomy" id="1237896"/>
    <lineage>
        <taxon>Eukaryota</taxon>
        <taxon>Fungi</taxon>
        <taxon>Dikarya</taxon>
        <taxon>Ascomycota</taxon>
        <taxon>Pezizomycotina</taxon>
        <taxon>Sordariomycetes</taxon>
        <taxon>Hypocreomycetidae</taxon>
        <taxon>Glomerellales</taxon>
        <taxon>Glomerellaceae</taxon>
        <taxon>Colletotrichum</taxon>
        <taxon>Colletotrichum gloeosporioides species complex</taxon>
    </lineage>
</organism>
<dbReference type="EMBL" id="AMYD01003075">
    <property type="protein sequence ID" value="EQB47156.1"/>
    <property type="molecule type" value="Genomic_DNA"/>
</dbReference>
<comment type="caution">
    <text evidence="1">The sequence shown here is derived from an EMBL/GenBank/DDBJ whole genome shotgun (WGS) entry which is preliminary data.</text>
</comment>
<protein>
    <submittedName>
        <fullName evidence="1">Uncharacterized protein</fullName>
    </submittedName>
</protein>
<evidence type="ECO:0000313" key="2">
    <source>
        <dbReference type="Proteomes" id="UP000015530"/>
    </source>
</evidence>
<name>T0L6H3_COLGC</name>